<dbReference type="EMBL" id="BAABGZ010000029">
    <property type="protein sequence ID" value="GAA4359795.1"/>
    <property type="molecule type" value="Genomic_DNA"/>
</dbReference>
<dbReference type="Proteomes" id="UP001501153">
    <property type="component" value="Unassembled WGS sequence"/>
</dbReference>
<proteinExistence type="predicted"/>
<organism evidence="1 2">
    <name type="scientific">Hymenobacter saemangeumensis</name>
    <dbReference type="NCBI Taxonomy" id="1084522"/>
    <lineage>
        <taxon>Bacteria</taxon>
        <taxon>Pseudomonadati</taxon>
        <taxon>Bacteroidota</taxon>
        <taxon>Cytophagia</taxon>
        <taxon>Cytophagales</taxon>
        <taxon>Hymenobacteraceae</taxon>
        <taxon>Hymenobacter</taxon>
    </lineage>
</organism>
<accession>A0ABP8IJJ3</accession>
<dbReference type="RefSeq" id="WP_345236562.1">
    <property type="nucleotide sequence ID" value="NZ_BAABGZ010000029.1"/>
</dbReference>
<keyword evidence="2" id="KW-1185">Reference proteome</keyword>
<protein>
    <submittedName>
        <fullName evidence="1">Uncharacterized protein</fullName>
    </submittedName>
</protein>
<sequence length="52" mass="5847">MIPYTVRGTALSLKALSPQTYTIDELTDRRMVLRTTFSSSSQSETSITTYAR</sequence>
<comment type="caution">
    <text evidence="1">The sequence shown here is derived from an EMBL/GenBank/DDBJ whole genome shotgun (WGS) entry which is preliminary data.</text>
</comment>
<name>A0ABP8IJJ3_9BACT</name>
<gene>
    <name evidence="1" type="ORF">GCM10023185_26710</name>
</gene>
<evidence type="ECO:0000313" key="1">
    <source>
        <dbReference type="EMBL" id="GAA4359795.1"/>
    </source>
</evidence>
<evidence type="ECO:0000313" key="2">
    <source>
        <dbReference type="Proteomes" id="UP001501153"/>
    </source>
</evidence>
<reference evidence="2" key="1">
    <citation type="journal article" date="2019" name="Int. J. Syst. Evol. Microbiol.">
        <title>The Global Catalogue of Microorganisms (GCM) 10K type strain sequencing project: providing services to taxonomists for standard genome sequencing and annotation.</title>
        <authorList>
            <consortium name="The Broad Institute Genomics Platform"/>
            <consortium name="The Broad Institute Genome Sequencing Center for Infectious Disease"/>
            <person name="Wu L."/>
            <person name="Ma J."/>
        </authorList>
    </citation>
    <scope>NUCLEOTIDE SEQUENCE [LARGE SCALE GENOMIC DNA]</scope>
    <source>
        <strain evidence="2">JCM 17923</strain>
    </source>
</reference>